<keyword evidence="11 17" id="KW-0472">Membrane</keyword>
<evidence type="ECO:0000256" key="15">
    <source>
        <dbReference type="ARBA" id="ARBA00032932"/>
    </source>
</evidence>
<dbReference type="GO" id="GO:0046677">
    <property type="term" value="P:response to antibiotic"/>
    <property type="evidence" value="ECO:0007669"/>
    <property type="project" value="UniProtKB-UniRule"/>
</dbReference>
<comment type="miscellaneous">
    <text evidence="17">Bacitracin is thought to be involved in the inhibition of peptidoglycan synthesis by sequestering undecaprenyl diphosphate, thereby reducing the pool of lipid carrier available.</text>
</comment>
<dbReference type="GO" id="GO:0050380">
    <property type="term" value="F:undecaprenyl-diphosphatase activity"/>
    <property type="evidence" value="ECO:0007669"/>
    <property type="project" value="UniProtKB-UniRule"/>
</dbReference>
<evidence type="ECO:0000256" key="7">
    <source>
        <dbReference type="ARBA" id="ARBA00022801"/>
    </source>
</evidence>
<keyword evidence="10 17" id="KW-1133">Transmembrane helix</keyword>
<dbReference type="Pfam" id="PF02673">
    <property type="entry name" value="BacA"/>
    <property type="match status" value="1"/>
</dbReference>
<accession>A0A9D1EMG3</accession>
<reference evidence="18" key="1">
    <citation type="submission" date="2020-10" db="EMBL/GenBank/DDBJ databases">
        <authorList>
            <person name="Gilroy R."/>
        </authorList>
    </citation>
    <scope>NUCLEOTIDE SEQUENCE</scope>
    <source>
        <strain evidence="18">ChiSxjej1B13-7041</strain>
    </source>
</reference>
<feature type="transmembrane region" description="Helical" evidence="17">
    <location>
        <begin position="46"/>
        <end position="67"/>
    </location>
</feature>
<feature type="transmembrane region" description="Helical" evidence="17">
    <location>
        <begin position="280"/>
        <end position="300"/>
    </location>
</feature>
<dbReference type="AlphaFoldDB" id="A0A9D1EMG3"/>
<comment type="similarity">
    <text evidence="2 17">Belongs to the UppP family.</text>
</comment>
<proteinExistence type="inferred from homology"/>
<organism evidence="18 19">
    <name type="scientific">Candidatus Egerieimonas intestinavium</name>
    <dbReference type="NCBI Taxonomy" id="2840777"/>
    <lineage>
        <taxon>Bacteria</taxon>
        <taxon>Bacillati</taxon>
        <taxon>Bacillota</taxon>
        <taxon>Clostridia</taxon>
        <taxon>Lachnospirales</taxon>
        <taxon>Lachnospiraceae</taxon>
        <taxon>Lachnospiraceae incertae sedis</taxon>
        <taxon>Candidatus Egerieimonas</taxon>
    </lineage>
</organism>
<comment type="caution">
    <text evidence="18">The sequence shown here is derived from an EMBL/GenBank/DDBJ whole genome shotgun (WGS) entry which is preliminary data.</text>
</comment>
<comment type="catalytic activity">
    <reaction evidence="16 17">
        <text>di-trans,octa-cis-undecaprenyl diphosphate + H2O = di-trans,octa-cis-undecaprenyl phosphate + phosphate + H(+)</text>
        <dbReference type="Rhea" id="RHEA:28094"/>
        <dbReference type="ChEBI" id="CHEBI:15377"/>
        <dbReference type="ChEBI" id="CHEBI:15378"/>
        <dbReference type="ChEBI" id="CHEBI:43474"/>
        <dbReference type="ChEBI" id="CHEBI:58405"/>
        <dbReference type="ChEBI" id="CHEBI:60392"/>
        <dbReference type="EC" id="3.6.1.27"/>
    </reaction>
</comment>
<evidence type="ECO:0000256" key="9">
    <source>
        <dbReference type="ARBA" id="ARBA00022984"/>
    </source>
</evidence>
<dbReference type="HAMAP" id="MF_01006">
    <property type="entry name" value="Undec_diphosphatase"/>
    <property type="match status" value="1"/>
</dbReference>
<feature type="transmembrane region" description="Helical" evidence="17">
    <location>
        <begin position="215"/>
        <end position="235"/>
    </location>
</feature>
<evidence type="ECO:0000256" key="3">
    <source>
        <dbReference type="ARBA" id="ARBA00012374"/>
    </source>
</evidence>
<keyword evidence="8 17" id="KW-0133">Cell shape</keyword>
<comment type="subcellular location">
    <subcellularLocation>
        <location evidence="1 17">Cell membrane</location>
        <topology evidence="1 17">Multi-pass membrane protein</topology>
    </subcellularLocation>
</comment>
<evidence type="ECO:0000256" key="12">
    <source>
        <dbReference type="ARBA" id="ARBA00023251"/>
    </source>
</evidence>
<gene>
    <name evidence="17" type="primary">uppP</name>
    <name evidence="18" type="ORF">IAB98_12735</name>
</gene>
<evidence type="ECO:0000256" key="2">
    <source>
        <dbReference type="ARBA" id="ARBA00010621"/>
    </source>
</evidence>
<dbReference type="GO" id="GO:0008360">
    <property type="term" value="P:regulation of cell shape"/>
    <property type="evidence" value="ECO:0007669"/>
    <property type="project" value="UniProtKB-KW"/>
</dbReference>
<reference evidence="18" key="2">
    <citation type="journal article" date="2021" name="PeerJ">
        <title>Extensive microbial diversity within the chicken gut microbiome revealed by metagenomics and culture.</title>
        <authorList>
            <person name="Gilroy R."/>
            <person name="Ravi A."/>
            <person name="Getino M."/>
            <person name="Pursley I."/>
            <person name="Horton D.L."/>
            <person name="Alikhan N.F."/>
            <person name="Baker D."/>
            <person name="Gharbi K."/>
            <person name="Hall N."/>
            <person name="Watson M."/>
            <person name="Adriaenssens E.M."/>
            <person name="Foster-Nyarko E."/>
            <person name="Jarju S."/>
            <person name="Secka A."/>
            <person name="Antonio M."/>
            <person name="Oren A."/>
            <person name="Chaudhuri R.R."/>
            <person name="La Ragione R."/>
            <person name="Hildebrand F."/>
            <person name="Pallen M.J."/>
        </authorList>
    </citation>
    <scope>NUCLEOTIDE SEQUENCE</scope>
    <source>
        <strain evidence="18">ChiSxjej1B13-7041</strain>
    </source>
</reference>
<name>A0A9D1EMG3_9FIRM</name>
<feature type="transmembrane region" description="Helical" evidence="17">
    <location>
        <begin position="139"/>
        <end position="157"/>
    </location>
</feature>
<dbReference type="PANTHER" id="PTHR30622:SF3">
    <property type="entry name" value="UNDECAPRENYL-DIPHOSPHATASE"/>
    <property type="match status" value="1"/>
</dbReference>
<evidence type="ECO:0000256" key="4">
    <source>
        <dbReference type="ARBA" id="ARBA00021581"/>
    </source>
</evidence>
<feature type="transmembrane region" description="Helical" evidence="17">
    <location>
        <begin position="109"/>
        <end position="127"/>
    </location>
</feature>
<evidence type="ECO:0000256" key="17">
    <source>
        <dbReference type="HAMAP-Rule" id="MF_01006"/>
    </source>
</evidence>
<dbReference type="NCBIfam" id="NF001390">
    <property type="entry name" value="PRK00281.1-4"/>
    <property type="match status" value="1"/>
</dbReference>
<feature type="transmembrane region" description="Helical" evidence="17">
    <location>
        <begin position="178"/>
        <end position="195"/>
    </location>
</feature>
<evidence type="ECO:0000256" key="16">
    <source>
        <dbReference type="ARBA" id="ARBA00047594"/>
    </source>
</evidence>
<protein>
    <recommendedName>
        <fullName evidence="4 17">Undecaprenyl-diphosphatase</fullName>
        <ecNumber evidence="3 17">3.6.1.27</ecNumber>
    </recommendedName>
    <alternativeName>
        <fullName evidence="15 17">Bacitracin resistance protein</fullName>
    </alternativeName>
    <alternativeName>
        <fullName evidence="14 17">Undecaprenyl pyrophosphate phosphatase</fullName>
    </alternativeName>
</protein>
<keyword evidence="13 17" id="KW-0961">Cell wall biogenesis/degradation</keyword>
<dbReference type="PANTHER" id="PTHR30622">
    <property type="entry name" value="UNDECAPRENYL-DIPHOSPHATASE"/>
    <property type="match status" value="1"/>
</dbReference>
<evidence type="ECO:0000256" key="14">
    <source>
        <dbReference type="ARBA" id="ARBA00032707"/>
    </source>
</evidence>
<keyword evidence="5 17" id="KW-1003">Cell membrane</keyword>
<keyword evidence="12 17" id="KW-0046">Antibiotic resistance</keyword>
<evidence type="ECO:0000256" key="8">
    <source>
        <dbReference type="ARBA" id="ARBA00022960"/>
    </source>
</evidence>
<evidence type="ECO:0000256" key="11">
    <source>
        <dbReference type="ARBA" id="ARBA00023136"/>
    </source>
</evidence>
<evidence type="ECO:0000256" key="5">
    <source>
        <dbReference type="ARBA" id="ARBA00022475"/>
    </source>
</evidence>
<sequence>MDFFFEMLKVVFLGIVEGITEWLPISSTGHMILVDEFVHLKVSEDFFQMFLVVIQLGAILAVVVIYWSKLWPFHRKREGQKSAWAQISQKKVLGGIQRWADKYADMGKIILWLKILVSCLPAMIIGLPFNDWIEAHLNNYVVVSIALIVYGVLFIVIENYNKTRTATICRMRDITFKTALLIGVFQVLALVPGTSRSGATIVGGILLGASRQLAAQYTFYLAIPVMFGASLLKLLSFGFSFTGQELIILLVGMAVAFGVSILAIKFLMSYIKKHDFKVFGWYRIILGVLVLGYFAAKTILA</sequence>
<dbReference type="GO" id="GO:0009252">
    <property type="term" value="P:peptidoglycan biosynthetic process"/>
    <property type="evidence" value="ECO:0007669"/>
    <property type="project" value="UniProtKB-KW"/>
</dbReference>
<evidence type="ECO:0000256" key="1">
    <source>
        <dbReference type="ARBA" id="ARBA00004651"/>
    </source>
</evidence>
<keyword evidence="9 17" id="KW-0573">Peptidoglycan synthesis</keyword>
<dbReference type="EMBL" id="DVHU01000113">
    <property type="protein sequence ID" value="HIR94274.1"/>
    <property type="molecule type" value="Genomic_DNA"/>
</dbReference>
<keyword evidence="7 17" id="KW-0378">Hydrolase</keyword>
<evidence type="ECO:0000256" key="6">
    <source>
        <dbReference type="ARBA" id="ARBA00022692"/>
    </source>
</evidence>
<evidence type="ECO:0000256" key="13">
    <source>
        <dbReference type="ARBA" id="ARBA00023316"/>
    </source>
</evidence>
<dbReference type="Proteomes" id="UP000886841">
    <property type="component" value="Unassembled WGS sequence"/>
</dbReference>
<comment type="function">
    <text evidence="17">Catalyzes the dephosphorylation of undecaprenyl diphosphate (UPP). Confers resistance to bacitracin.</text>
</comment>
<evidence type="ECO:0000256" key="10">
    <source>
        <dbReference type="ARBA" id="ARBA00022989"/>
    </source>
</evidence>
<feature type="transmembrane region" description="Helical" evidence="17">
    <location>
        <begin position="247"/>
        <end position="268"/>
    </location>
</feature>
<dbReference type="NCBIfam" id="TIGR00753">
    <property type="entry name" value="undec_PP_bacA"/>
    <property type="match status" value="1"/>
</dbReference>
<evidence type="ECO:0000313" key="18">
    <source>
        <dbReference type="EMBL" id="HIR94274.1"/>
    </source>
</evidence>
<keyword evidence="6 17" id="KW-0812">Transmembrane</keyword>
<dbReference type="InterPro" id="IPR003824">
    <property type="entry name" value="UppP"/>
</dbReference>
<dbReference type="EC" id="3.6.1.27" evidence="3 17"/>
<dbReference type="GO" id="GO:0005886">
    <property type="term" value="C:plasma membrane"/>
    <property type="evidence" value="ECO:0007669"/>
    <property type="project" value="UniProtKB-SubCell"/>
</dbReference>
<evidence type="ECO:0000313" key="19">
    <source>
        <dbReference type="Proteomes" id="UP000886841"/>
    </source>
</evidence>
<dbReference type="NCBIfam" id="NF001391">
    <property type="entry name" value="PRK00281.1-5"/>
    <property type="match status" value="1"/>
</dbReference>
<dbReference type="GO" id="GO:0071555">
    <property type="term" value="P:cell wall organization"/>
    <property type="evidence" value="ECO:0007669"/>
    <property type="project" value="UniProtKB-KW"/>
</dbReference>